<reference evidence="1" key="1">
    <citation type="journal article" date="2023" name="IScience">
        <title>Live-bearing cockroach genome reveals convergent evolutionary mechanisms linked to viviparity in insects and beyond.</title>
        <authorList>
            <person name="Fouks B."/>
            <person name="Harrison M.C."/>
            <person name="Mikhailova A.A."/>
            <person name="Marchal E."/>
            <person name="English S."/>
            <person name="Carruthers M."/>
            <person name="Jennings E.C."/>
            <person name="Chiamaka E.L."/>
            <person name="Frigard R.A."/>
            <person name="Pippel M."/>
            <person name="Attardo G.M."/>
            <person name="Benoit J.B."/>
            <person name="Bornberg-Bauer E."/>
            <person name="Tobe S.S."/>
        </authorList>
    </citation>
    <scope>NUCLEOTIDE SEQUENCE</scope>
    <source>
        <strain evidence="1">Stay&amp;Tobe</strain>
    </source>
</reference>
<name>A0AAD8AKQ0_DIPPU</name>
<evidence type="ECO:0000313" key="1">
    <source>
        <dbReference type="EMBL" id="KAJ9600844.1"/>
    </source>
</evidence>
<organism evidence="1 2">
    <name type="scientific">Diploptera punctata</name>
    <name type="common">Pacific beetle cockroach</name>
    <dbReference type="NCBI Taxonomy" id="6984"/>
    <lineage>
        <taxon>Eukaryota</taxon>
        <taxon>Metazoa</taxon>
        <taxon>Ecdysozoa</taxon>
        <taxon>Arthropoda</taxon>
        <taxon>Hexapoda</taxon>
        <taxon>Insecta</taxon>
        <taxon>Pterygota</taxon>
        <taxon>Neoptera</taxon>
        <taxon>Polyneoptera</taxon>
        <taxon>Dictyoptera</taxon>
        <taxon>Blattodea</taxon>
        <taxon>Blaberoidea</taxon>
        <taxon>Blaberidae</taxon>
        <taxon>Diplopterinae</taxon>
        <taxon>Diploptera</taxon>
    </lineage>
</organism>
<proteinExistence type="predicted"/>
<dbReference type="EMBL" id="JASPKZ010000044">
    <property type="protein sequence ID" value="KAJ9600844.1"/>
    <property type="molecule type" value="Genomic_DNA"/>
</dbReference>
<evidence type="ECO:0000313" key="2">
    <source>
        <dbReference type="Proteomes" id="UP001233999"/>
    </source>
</evidence>
<feature type="non-terminal residue" evidence="1">
    <location>
        <position position="58"/>
    </location>
</feature>
<dbReference type="AlphaFoldDB" id="A0AAD8AKQ0"/>
<gene>
    <name evidence="1" type="ORF">L9F63_001006</name>
</gene>
<sequence>LGLLPSAIKQFFRKCVCFVYFLRANLRYLTCKQIQLKTQQRTHTFYSTLNRREGKCLM</sequence>
<reference evidence="1" key="2">
    <citation type="submission" date="2023-05" db="EMBL/GenBank/DDBJ databases">
        <authorList>
            <person name="Fouks B."/>
        </authorList>
    </citation>
    <scope>NUCLEOTIDE SEQUENCE</scope>
    <source>
        <strain evidence="1">Stay&amp;Tobe</strain>
        <tissue evidence="1">Testes</tissue>
    </source>
</reference>
<comment type="caution">
    <text evidence="1">The sequence shown here is derived from an EMBL/GenBank/DDBJ whole genome shotgun (WGS) entry which is preliminary data.</text>
</comment>
<feature type="non-terminal residue" evidence="1">
    <location>
        <position position="1"/>
    </location>
</feature>
<dbReference type="Proteomes" id="UP001233999">
    <property type="component" value="Unassembled WGS sequence"/>
</dbReference>
<protein>
    <submittedName>
        <fullName evidence="1">Uncharacterized protein</fullName>
    </submittedName>
</protein>
<accession>A0AAD8AKQ0</accession>
<keyword evidence="2" id="KW-1185">Reference proteome</keyword>